<dbReference type="Gene3D" id="3.40.50.300">
    <property type="entry name" value="P-loop containing nucleotide triphosphate hydrolases"/>
    <property type="match status" value="1"/>
</dbReference>
<evidence type="ECO:0000256" key="10">
    <source>
        <dbReference type="ARBA" id="ARBA00066315"/>
    </source>
</evidence>
<evidence type="ECO:0000256" key="11">
    <source>
        <dbReference type="SAM" id="MobiDB-lite"/>
    </source>
</evidence>
<dbReference type="AlphaFoldDB" id="A0A897NTV4"/>
<name>A0A897NTV4_9EURY</name>
<evidence type="ECO:0000259" key="12">
    <source>
        <dbReference type="PROSITE" id="PS50893"/>
    </source>
</evidence>
<dbReference type="Gene3D" id="2.40.50.140">
    <property type="entry name" value="Nucleic acid-binding proteins"/>
    <property type="match status" value="1"/>
</dbReference>
<dbReference type="GO" id="GO:0016887">
    <property type="term" value="F:ATP hydrolysis activity"/>
    <property type="evidence" value="ECO:0007669"/>
    <property type="project" value="InterPro"/>
</dbReference>
<evidence type="ECO:0000256" key="6">
    <source>
        <dbReference type="ARBA" id="ARBA00051890"/>
    </source>
</evidence>
<dbReference type="PANTHER" id="PTHR43875">
    <property type="entry name" value="MALTODEXTRIN IMPORT ATP-BINDING PROTEIN MSMX"/>
    <property type="match status" value="1"/>
</dbReference>
<accession>A0A897NTV4</accession>
<reference evidence="13 14" key="1">
    <citation type="submission" date="2020-11" db="EMBL/GenBank/DDBJ databases">
        <title>Carbohydrate-dependent, anaerobic sulfur respiration: A novel catabolism in halophilic archaea.</title>
        <authorList>
            <person name="Sorokin D.Y."/>
            <person name="Messina E."/>
            <person name="Smedile F."/>
            <person name="La Cono V."/>
            <person name="Hallsworth J.E."/>
            <person name="Yakimov M.M."/>
        </authorList>
    </citation>
    <scope>NUCLEOTIDE SEQUENCE [LARGE SCALE GENOMIC DNA]</scope>
    <source>
        <strain evidence="13 14">HSR-Est</strain>
    </source>
</reference>
<evidence type="ECO:0000256" key="8">
    <source>
        <dbReference type="ARBA" id="ARBA00061029"/>
    </source>
</evidence>
<dbReference type="GO" id="GO:0140359">
    <property type="term" value="F:ABC-type transporter activity"/>
    <property type="evidence" value="ECO:0007669"/>
    <property type="project" value="InterPro"/>
</dbReference>
<keyword evidence="4" id="KW-0067">ATP-binding</keyword>
<dbReference type="InterPro" id="IPR008995">
    <property type="entry name" value="Mo/tungstate-bd_C_term_dom"/>
</dbReference>
<feature type="compositionally biased region" description="Low complexity" evidence="11">
    <location>
        <begin position="393"/>
        <end position="405"/>
    </location>
</feature>
<comment type="similarity">
    <text evidence="8">Belongs to the ABC transporter superfamily. Carbohydrate uptake transporter-1 (CUT1) (TC 3.A.1.1) family.</text>
</comment>
<dbReference type="Gene3D" id="2.40.50.100">
    <property type="match status" value="1"/>
</dbReference>
<proteinExistence type="inferred from homology"/>
<keyword evidence="14" id="KW-1185">Reference proteome</keyword>
<dbReference type="SUPFAM" id="SSF52540">
    <property type="entry name" value="P-loop containing nucleoside triphosphate hydrolases"/>
    <property type="match status" value="1"/>
</dbReference>
<dbReference type="RefSeq" id="WP_229120928.1">
    <property type="nucleotide sequence ID" value="NZ_CP064791.1"/>
</dbReference>
<comment type="subcellular location">
    <subcellularLocation>
        <location evidence="1">Cell membrane</location>
        <topology evidence="1">Peripheral membrane protein</topology>
    </subcellularLocation>
</comment>
<comment type="function">
    <text evidence="7">Part of the ABC transporter complex XacGHIJK involved in the uptake of xylose and arabinose. Responsible for energy coupling to the transport system.</text>
</comment>
<evidence type="ECO:0000256" key="4">
    <source>
        <dbReference type="ARBA" id="ARBA00022840"/>
    </source>
</evidence>
<dbReference type="InterPro" id="IPR015855">
    <property type="entry name" value="ABC_transpr_MalK-like"/>
</dbReference>
<dbReference type="FunFam" id="3.40.50.300:FF:000042">
    <property type="entry name" value="Maltose/maltodextrin ABC transporter, ATP-binding protein"/>
    <property type="match status" value="1"/>
</dbReference>
<dbReference type="SUPFAM" id="SSF50331">
    <property type="entry name" value="MOP-like"/>
    <property type="match status" value="1"/>
</dbReference>
<evidence type="ECO:0000256" key="3">
    <source>
        <dbReference type="ARBA" id="ARBA00022741"/>
    </source>
</evidence>
<organism evidence="13 14">
    <name type="scientific">Halapricum desulfuricans</name>
    <dbReference type="NCBI Taxonomy" id="2841257"/>
    <lineage>
        <taxon>Archaea</taxon>
        <taxon>Methanobacteriati</taxon>
        <taxon>Methanobacteriota</taxon>
        <taxon>Stenosarchaea group</taxon>
        <taxon>Halobacteria</taxon>
        <taxon>Halobacteriales</taxon>
        <taxon>Haloarculaceae</taxon>
        <taxon>Halapricum</taxon>
    </lineage>
</organism>
<dbReference type="PANTHER" id="PTHR43875:SF1">
    <property type="entry name" value="OSMOPROTECTIVE COMPOUNDS UPTAKE ATP-BINDING PROTEIN GGTA"/>
    <property type="match status" value="1"/>
</dbReference>
<dbReference type="InterPro" id="IPR003439">
    <property type="entry name" value="ABC_transporter-like_ATP-bd"/>
</dbReference>
<dbReference type="InterPro" id="IPR012340">
    <property type="entry name" value="NA-bd_OB-fold"/>
</dbReference>
<dbReference type="PROSITE" id="PS50893">
    <property type="entry name" value="ABC_TRANSPORTER_2"/>
    <property type="match status" value="1"/>
</dbReference>
<evidence type="ECO:0000256" key="1">
    <source>
        <dbReference type="ARBA" id="ARBA00004202"/>
    </source>
</evidence>
<evidence type="ECO:0000256" key="9">
    <source>
        <dbReference type="ARBA" id="ARBA00065962"/>
    </source>
</evidence>
<dbReference type="Pfam" id="PF17912">
    <property type="entry name" value="OB_MalK"/>
    <property type="match status" value="1"/>
</dbReference>
<comment type="catalytic activity">
    <reaction evidence="5">
        <text>D-xylose(out) + ATP + H2O = D-xylose(in) + ADP + phosphate + H(+)</text>
        <dbReference type="Rhea" id="RHEA:29899"/>
        <dbReference type="ChEBI" id="CHEBI:15377"/>
        <dbReference type="ChEBI" id="CHEBI:15378"/>
        <dbReference type="ChEBI" id="CHEBI:30616"/>
        <dbReference type="ChEBI" id="CHEBI:43474"/>
        <dbReference type="ChEBI" id="CHEBI:53455"/>
        <dbReference type="ChEBI" id="CHEBI:456216"/>
        <dbReference type="EC" id="7.5.2.13"/>
    </reaction>
    <physiologicalReaction direction="left-to-right" evidence="5">
        <dbReference type="Rhea" id="RHEA:29900"/>
    </physiologicalReaction>
</comment>
<keyword evidence="2" id="KW-0813">Transport</keyword>
<feature type="domain" description="ABC transporter" evidence="12">
    <location>
        <begin position="4"/>
        <end position="237"/>
    </location>
</feature>
<dbReference type="InterPro" id="IPR040582">
    <property type="entry name" value="OB_MalK-like"/>
</dbReference>
<dbReference type="InterPro" id="IPR027417">
    <property type="entry name" value="P-loop_NTPase"/>
</dbReference>
<evidence type="ECO:0000313" key="14">
    <source>
        <dbReference type="Proteomes" id="UP000663292"/>
    </source>
</evidence>
<evidence type="ECO:0000256" key="5">
    <source>
        <dbReference type="ARBA" id="ARBA00050355"/>
    </source>
</evidence>
<comment type="subunit">
    <text evidence="9">The complex is composed of two ATP-binding proteins (XacJ and XacK), two transmembrane proteins (XacH and XacI) and a solute-binding protein (XacG).</text>
</comment>
<dbReference type="PROSITE" id="PS00211">
    <property type="entry name" value="ABC_TRANSPORTER_1"/>
    <property type="match status" value="1"/>
</dbReference>
<dbReference type="EMBL" id="CP064791">
    <property type="protein sequence ID" value="QSG15671.1"/>
    <property type="molecule type" value="Genomic_DNA"/>
</dbReference>
<dbReference type="Pfam" id="PF00005">
    <property type="entry name" value="ABC_tran"/>
    <property type="match status" value="1"/>
</dbReference>
<evidence type="ECO:0000256" key="2">
    <source>
        <dbReference type="ARBA" id="ARBA00022448"/>
    </source>
</evidence>
<dbReference type="InterPro" id="IPR003593">
    <property type="entry name" value="AAA+_ATPase"/>
</dbReference>
<sequence>MASVELRDLRKEYDRGTIVAVDDLDMEINDGEFITVVGPSGCGKTTTLRMVAGLERPTSGSIVIGDEDVTDLHAKNRDIAMVFQNYALYPHKTVKANMEFGLRMSTDLSAEERNEKVQWAAEMMGIEELLEDKPDELSGGQKQRVALGRAIVRDPEVFLFDEPLSNLDAKLRKTMRTEVQRLQDELGVTSIYVTHDQEEAMTMGDRILILRDGKKQQVGKPEEVYNDPINEFVGGFIGSPSMNFVDVVVEQTDSGMVLVGVDEDFRYHLSPDVVDRFGVLESGGEYVMGIRPEDVFPAEGTERDTVTAVVEVVEPIGSDNYVYLDLSGELDTGMSAERVEESDFIARTDASFAPETGQEVEVVFSDEDVHLFDPATGSSVLYEQGHTGGVTTAESSADESSIADD</sequence>
<dbReference type="InterPro" id="IPR017871">
    <property type="entry name" value="ABC_transporter-like_CS"/>
</dbReference>
<comment type="catalytic activity">
    <reaction evidence="6">
        <text>L-arabinose(out) + ATP + H2O = L-arabinose(in) + ADP + phosphate + H(+)</text>
        <dbReference type="Rhea" id="RHEA:30007"/>
        <dbReference type="ChEBI" id="CHEBI:15377"/>
        <dbReference type="ChEBI" id="CHEBI:15378"/>
        <dbReference type="ChEBI" id="CHEBI:17535"/>
        <dbReference type="ChEBI" id="CHEBI:30616"/>
        <dbReference type="ChEBI" id="CHEBI:43474"/>
        <dbReference type="ChEBI" id="CHEBI:456216"/>
        <dbReference type="EC" id="7.5.2.13"/>
    </reaction>
    <physiologicalReaction direction="left-to-right" evidence="6">
        <dbReference type="Rhea" id="RHEA:30008"/>
    </physiologicalReaction>
</comment>
<feature type="region of interest" description="Disordered" evidence="11">
    <location>
        <begin position="382"/>
        <end position="405"/>
    </location>
</feature>
<dbReference type="GeneID" id="68858788"/>
<dbReference type="InterPro" id="IPR047641">
    <property type="entry name" value="ABC_transpr_MalK/UgpC-like"/>
</dbReference>
<gene>
    <name evidence="13" type="primary">potA4</name>
    <name evidence="13" type="ORF">HSEST_2156</name>
</gene>
<evidence type="ECO:0000256" key="7">
    <source>
        <dbReference type="ARBA" id="ARBA00053454"/>
    </source>
</evidence>
<protein>
    <recommendedName>
        <fullName evidence="10">ABC-type D-xylose/L-arabinose transporter</fullName>
        <ecNumber evidence="10">7.5.2.13</ecNumber>
    </recommendedName>
</protein>
<dbReference type="Proteomes" id="UP000663292">
    <property type="component" value="Chromosome"/>
</dbReference>
<evidence type="ECO:0000313" key="13">
    <source>
        <dbReference type="EMBL" id="QSG15671.1"/>
    </source>
</evidence>
<dbReference type="GO" id="GO:0008643">
    <property type="term" value="P:carbohydrate transport"/>
    <property type="evidence" value="ECO:0007669"/>
    <property type="project" value="InterPro"/>
</dbReference>
<dbReference type="CDD" id="cd03301">
    <property type="entry name" value="ABC_MalK_N"/>
    <property type="match status" value="1"/>
</dbReference>
<dbReference type="EC" id="7.5.2.13" evidence="10"/>
<dbReference type="GO" id="GO:0055052">
    <property type="term" value="C:ATP-binding cassette (ABC) transporter complex, substrate-binding subunit-containing"/>
    <property type="evidence" value="ECO:0007669"/>
    <property type="project" value="TreeGrafter"/>
</dbReference>
<dbReference type="SMART" id="SM00382">
    <property type="entry name" value="AAA"/>
    <property type="match status" value="1"/>
</dbReference>
<keyword evidence="3" id="KW-0547">Nucleotide-binding</keyword>
<dbReference type="GO" id="GO:0005524">
    <property type="term" value="F:ATP binding"/>
    <property type="evidence" value="ECO:0007669"/>
    <property type="project" value="UniProtKB-KW"/>
</dbReference>